<organism evidence="1 2">
    <name type="scientific">Daphnia magna</name>
    <dbReference type="NCBI Taxonomy" id="35525"/>
    <lineage>
        <taxon>Eukaryota</taxon>
        <taxon>Metazoa</taxon>
        <taxon>Ecdysozoa</taxon>
        <taxon>Arthropoda</taxon>
        <taxon>Crustacea</taxon>
        <taxon>Branchiopoda</taxon>
        <taxon>Diplostraca</taxon>
        <taxon>Cladocera</taxon>
        <taxon>Anomopoda</taxon>
        <taxon>Daphniidae</taxon>
        <taxon>Daphnia</taxon>
    </lineage>
</organism>
<name>A0A164MHZ1_9CRUS</name>
<keyword evidence="2" id="KW-1185">Reference proteome</keyword>
<protein>
    <submittedName>
        <fullName evidence="1">Uncharacterized protein</fullName>
    </submittedName>
</protein>
<proteinExistence type="predicted"/>
<gene>
    <name evidence="1" type="ORF">APZ42_031829</name>
</gene>
<dbReference type="Proteomes" id="UP000076858">
    <property type="component" value="Unassembled WGS sequence"/>
</dbReference>
<dbReference type="EMBL" id="LRGB01003003">
    <property type="protein sequence ID" value="KZS05077.1"/>
    <property type="molecule type" value="Genomic_DNA"/>
</dbReference>
<evidence type="ECO:0000313" key="2">
    <source>
        <dbReference type="Proteomes" id="UP000076858"/>
    </source>
</evidence>
<comment type="caution">
    <text evidence="1">The sequence shown here is derived from an EMBL/GenBank/DDBJ whole genome shotgun (WGS) entry which is preliminary data.</text>
</comment>
<accession>A0A164MHZ1</accession>
<sequence length="66" mass="7344">MYWGARCNFHGVEWDKNQKHSLKGSIITAAVFAGVQEGANVQFASCTYATLEHETIRSFVRAPEAI</sequence>
<dbReference type="AlphaFoldDB" id="A0A164MHZ1"/>
<reference evidence="1 2" key="1">
    <citation type="submission" date="2016-03" db="EMBL/GenBank/DDBJ databases">
        <title>EvidentialGene: Evidence-directed Construction of Genes on Genomes.</title>
        <authorList>
            <person name="Gilbert D.G."/>
            <person name="Choi J.-H."/>
            <person name="Mockaitis K."/>
            <person name="Colbourne J."/>
            <person name="Pfrender M."/>
        </authorList>
    </citation>
    <scope>NUCLEOTIDE SEQUENCE [LARGE SCALE GENOMIC DNA]</scope>
    <source>
        <strain evidence="1 2">Xinb3</strain>
        <tissue evidence="1">Complete organism</tissue>
    </source>
</reference>
<evidence type="ECO:0000313" key="1">
    <source>
        <dbReference type="EMBL" id="KZS05077.1"/>
    </source>
</evidence>